<comment type="miscellaneous">
    <text evidence="8">The reaction proceeds by a bi uni uni bi ping pong mechanism.</text>
</comment>
<comment type="similarity">
    <text evidence="2 8">Belongs to the pantothenate synthetase family.</text>
</comment>
<dbReference type="FunFam" id="3.30.1300.10:FF:000001">
    <property type="entry name" value="Pantothenate synthetase"/>
    <property type="match status" value="1"/>
</dbReference>
<dbReference type="Gene3D" id="3.30.1300.10">
    <property type="entry name" value="Pantoate-beta-alanine ligase, C-terminal domain"/>
    <property type="match status" value="1"/>
</dbReference>
<evidence type="ECO:0000256" key="1">
    <source>
        <dbReference type="ARBA" id="ARBA00004990"/>
    </source>
</evidence>
<dbReference type="PANTHER" id="PTHR21299">
    <property type="entry name" value="CYTIDYLATE KINASE/PANTOATE-BETA-ALANINE LIGASE"/>
    <property type="match status" value="1"/>
</dbReference>
<evidence type="ECO:0000313" key="9">
    <source>
        <dbReference type="EMBL" id="QDT05252.1"/>
    </source>
</evidence>
<comment type="catalytic activity">
    <reaction evidence="7 8">
        <text>(R)-pantoate + beta-alanine + ATP = (R)-pantothenate + AMP + diphosphate + H(+)</text>
        <dbReference type="Rhea" id="RHEA:10912"/>
        <dbReference type="ChEBI" id="CHEBI:15378"/>
        <dbReference type="ChEBI" id="CHEBI:15980"/>
        <dbReference type="ChEBI" id="CHEBI:29032"/>
        <dbReference type="ChEBI" id="CHEBI:30616"/>
        <dbReference type="ChEBI" id="CHEBI:33019"/>
        <dbReference type="ChEBI" id="CHEBI:57966"/>
        <dbReference type="ChEBI" id="CHEBI:456215"/>
        <dbReference type="EC" id="6.3.2.1"/>
    </reaction>
</comment>
<dbReference type="Proteomes" id="UP000318538">
    <property type="component" value="Chromosome"/>
</dbReference>
<keyword evidence="5 8" id="KW-0547">Nucleotide-binding</keyword>
<dbReference type="InterPro" id="IPR003721">
    <property type="entry name" value="Pantoate_ligase"/>
</dbReference>
<keyword evidence="4 8" id="KW-0566">Pantothenate biosynthesis</keyword>
<dbReference type="AlphaFoldDB" id="A0A517NDQ4"/>
<keyword evidence="10" id="KW-1185">Reference proteome</keyword>
<dbReference type="KEGG" id="rlc:K227x_36520"/>
<feature type="binding site" evidence="8">
    <location>
        <begin position="147"/>
        <end position="150"/>
    </location>
    <ligand>
        <name>ATP</name>
        <dbReference type="ChEBI" id="CHEBI:30616"/>
    </ligand>
</feature>
<evidence type="ECO:0000256" key="2">
    <source>
        <dbReference type="ARBA" id="ARBA00009256"/>
    </source>
</evidence>
<dbReference type="GO" id="GO:0004592">
    <property type="term" value="F:pantoate-beta-alanine ligase activity"/>
    <property type="evidence" value="ECO:0007669"/>
    <property type="project" value="UniProtKB-UniRule"/>
</dbReference>
<reference evidence="9 10" key="1">
    <citation type="submission" date="2019-02" db="EMBL/GenBank/DDBJ databases">
        <title>Deep-cultivation of Planctomycetes and their phenomic and genomic characterization uncovers novel biology.</title>
        <authorList>
            <person name="Wiegand S."/>
            <person name="Jogler M."/>
            <person name="Boedeker C."/>
            <person name="Pinto D."/>
            <person name="Vollmers J."/>
            <person name="Rivas-Marin E."/>
            <person name="Kohn T."/>
            <person name="Peeters S.H."/>
            <person name="Heuer A."/>
            <person name="Rast P."/>
            <person name="Oberbeckmann S."/>
            <person name="Bunk B."/>
            <person name="Jeske O."/>
            <person name="Meyerdierks A."/>
            <person name="Storesund J.E."/>
            <person name="Kallscheuer N."/>
            <person name="Luecker S."/>
            <person name="Lage O.M."/>
            <person name="Pohl T."/>
            <person name="Merkel B.J."/>
            <person name="Hornburger P."/>
            <person name="Mueller R.-W."/>
            <person name="Bruemmer F."/>
            <person name="Labrenz M."/>
            <person name="Spormann A.M."/>
            <person name="Op den Camp H."/>
            <person name="Overmann J."/>
            <person name="Amann R."/>
            <person name="Jetten M.S.M."/>
            <person name="Mascher T."/>
            <person name="Medema M.H."/>
            <person name="Devos D.P."/>
            <person name="Kaster A.-K."/>
            <person name="Ovreas L."/>
            <person name="Rohde M."/>
            <person name="Galperin M.Y."/>
            <person name="Jogler C."/>
        </authorList>
    </citation>
    <scope>NUCLEOTIDE SEQUENCE [LARGE SCALE GENOMIC DNA]</scope>
    <source>
        <strain evidence="9 10">K22_7</strain>
    </source>
</reference>
<dbReference type="InterPro" id="IPR042176">
    <property type="entry name" value="Pantoate_ligase_C"/>
</dbReference>
<protein>
    <recommendedName>
        <fullName evidence="8">Pantothenate synthetase</fullName>
        <shortName evidence="8">PS</shortName>
        <ecNumber evidence="8">6.3.2.1</ecNumber>
    </recommendedName>
    <alternativeName>
        <fullName evidence="8">Pantoate--beta-alanine ligase</fullName>
    </alternativeName>
    <alternativeName>
        <fullName evidence="8">Pantoate-activating enzyme</fullName>
    </alternativeName>
</protein>
<dbReference type="EC" id="6.3.2.1" evidence="8"/>
<dbReference type="GO" id="GO:0015940">
    <property type="term" value="P:pantothenate biosynthetic process"/>
    <property type="evidence" value="ECO:0007669"/>
    <property type="project" value="UniProtKB-UniRule"/>
</dbReference>
<feature type="active site" description="Proton donor" evidence="8">
    <location>
        <position position="37"/>
    </location>
</feature>
<keyword evidence="6 8" id="KW-0067">ATP-binding</keyword>
<dbReference type="EMBL" id="CP036525">
    <property type="protein sequence ID" value="QDT05252.1"/>
    <property type="molecule type" value="Genomic_DNA"/>
</dbReference>
<evidence type="ECO:0000256" key="3">
    <source>
        <dbReference type="ARBA" id="ARBA00022598"/>
    </source>
</evidence>
<dbReference type="OrthoDB" id="9773087at2"/>
<feature type="binding site" evidence="8">
    <location>
        <position position="61"/>
    </location>
    <ligand>
        <name>(R)-pantoate</name>
        <dbReference type="ChEBI" id="CHEBI:15980"/>
    </ligand>
</feature>
<evidence type="ECO:0000256" key="8">
    <source>
        <dbReference type="HAMAP-Rule" id="MF_00158"/>
    </source>
</evidence>
<comment type="subunit">
    <text evidence="8">Homodimer.</text>
</comment>
<evidence type="ECO:0000256" key="7">
    <source>
        <dbReference type="ARBA" id="ARBA00048258"/>
    </source>
</evidence>
<comment type="function">
    <text evidence="8">Catalyzes the condensation of pantoate with beta-alanine in an ATP-dependent reaction via a pantoyl-adenylate intermediate.</text>
</comment>
<dbReference type="HAMAP" id="MF_00158">
    <property type="entry name" value="PanC"/>
    <property type="match status" value="1"/>
</dbReference>
<dbReference type="InterPro" id="IPR014729">
    <property type="entry name" value="Rossmann-like_a/b/a_fold"/>
</dbReference>
<dbReference type="CDD" id="cd00560">
    <property type="entry name" value="PanC"/>
    <property type="match status" value="1"/>
</dbReference>
<feature type="binding site" evidence="8">
    <location>
        <position position="61"/>
    </location>
    <ligand>
        <name>beta-alanine</name>
        <dbReference type="ChEBI" id="CHEBI:57966"/>
    </ligand>
</feature>
<dbReference type="Pfam" id="PF02569">
    <property type="entry name" value="Pantoate_ligase"/>
    <property type="match status" value="1"/>
</dbReference>
<comment type="pathway">
    <text evidence="1 8">Cofactor biosynthesis; (R)-pantothenate biosynthesis; (R)-pantothenate from (R)-pantoate and beta-alanine: step 1/1.</text>
</comment>
<name>A0A517NDQ4_9BACT</name>
<dbReference type="GO" id="GO:0005829">
    <property type="term" value="C:cytosol"/>
    <property type="evidence" value="ECO:0007669"/>
    <property type="project" value="TreeGrafter"/>
</dbReference>
<accession>A0A517NDQ4</accession>
<feature type="binding site" evidence="8">
    <location>
        <position position="176"/>
    </location>
    <ligand>
        <name>ATP</name>
        <dbReference type="ChEBI" id="CHEBI:30616"/>
    </ligand>
</feature>
<dbReference type="Gene3D" id="3.40.50.620">
    <property type="entry name" value="HUPs"/>
    <property type="match status" value="1"/>
</dbReference>
<dbReference type="SUPFAM" id="SSF52374">
    <property type="entry name" value="Nucleotidylyl transferase"/>
    <property type="match status" value="1"/>
</dbReference>
<evidence type="ECO:0000256" key="4">
    <source>
        <dbReference type="ARBA" id="ARBA00022655"/>
    </source>
</evidence>
<dbReference type="UniPathway" id="UPA00028">
    <property type="reaction ID" value="UER00005"/>
</dbReference>
<keyword evidence="3 8" id="KW-0436">Ligase</keyword>
<feature type="binding site" evidence="8">
    <location>
        <position position="153"/>
    </location>
    <ligand>
        <name>(R)-pantoate</name>
        <dbReference type="ChEBI" id="CHEBI:15980"/>
    </ligand>
</feature>
<evidence type="ECO:0000256" key="5">
    <source>
        <dbReference type="ARBA" id="ARBA00022741"/>
    </source>
</evidence>
<sequence>MKIIHHVAEAQSIVAAARASGKTVGLVPTMGALHDGHVSLVRESVRRCDQTFVSIFVNPTQFAPHEDLDKYPRTLDADCAAVQSVGADYVFAPEVGEMYPAGFSTAVDPPAVAVPLEGVCRPDHFRGVATVVLKLFQCVPATHAIFGSKDYQQWKVIEAMVRDLNIGIQIVAGETIRDPDGLAMSSRNRYLSSDQRRIALSLSAALRQAKQMASDGETSVDAIESAMREQLAETTRIDYARVVDAQSLETMTQIDRPVVALVAAFVGQTRLIDNQRIG</sequence>
<feature type="binding site" evidence="8">
    <location>
        <begin position="184"/>
        <end position="187"/>
    </location>
    <ligand>
        <name>ATP</name>
        <dbReference type="ChEBI" id="CHEBI:30616"/>
    </ligand>
</feature>
<feature type="binding site" evidence="8">
    <location>
        <begin position="30"/>
        <end position="37"/>
    </location>
    <ligand>
        <name>ATP</name>
        <dbReference type="ChEBI" id="CHEBI:30616"/>
    </ligand>
</feature>
<organism evidence="9 10">
    <name type="scientific">Rubripirellula lacrimiformis</name>
    <dbReference type="NCBI Taxonomy" id="1930273"/>
    <lineage>
        <taxon>Bacteria</taxon>
        <taxon>Pseudomonadati</taxon>
        <taxon>Planctomycetota</taxon>
        <taxon>Planctomycetia</taxon>
        <taxon>Pirellulales</taxon>
        <taxon>Pirellulaceae</taxon>
        <taxon>Rubripirellula</taxon>
    </lineage>
</organism>
<evidence type="ECO:0000313" key="10">
    <source>
        <dbReference type="Proteomes" id="UP000318538"/>
    </source>
</evidence>
<comment type="subcellular location">
    <subcellularLocation>
        <location evidence="8">Cytoplasm</location>
    </subcellularLocation>
</comment>
<dbReference type="GO" id="GO:0005524">
    <property type="term" value="F:ATP binding"/>
    <property type="evidence" value="ECO:0007669"/>
    <property type="project" value="UniProtKB-KW"/>
</dbReference>
<dbReference type="PANTHER" id="PTHR21299:SF1">
    <property type="entry name" value="PANTOATE--BETA-ALANINE LIGASE"/>
    <property type="match status" value="1"/>
</dbReference>
<dbReference type="FunFam" id="3.40.50.620:FF:000013">
    <property type="entry name" value="Pantothenate synthetase"/>
    <property type="match status" value="1"/>
</dbReference>
<keyword evidence="8" id="KW-0963">Cytoplasm</keyword>
<dbReference type="NCBIfam" id="TIGR00018">
    <property type="entry name" value="panC"/>
    <property type="match status" value="1"/>
</dbReference>
<dbReference type="RefSeq" id="WP_145171270.1">
    <property type="nucleotide sequence ID" value="NZ_CP036525.1"/>
</dbReference>
<proteinExistence type="inferred from homology"/>
<gene>
    <name evidence="8 9" type="primary">panC</name>
    <name evidence="9" type="ORF">K227x_36520</name>
</gene>
<evidence type="ECO:0000256" key="6">
    <source>
        <dbReference type="ARBA" id="ARBA00022840"/>
    </source>
</evidence>